<proteinExistence type="inferred from homology"/>
<sequence>MKDYGTLHELNGRYILKFERFFSVIPEDVFSILTSPEHFMQWYPFATGEMDVKLGGEIAFDDGGGTTYTATITELEKPYLFSFREVDDLINISLEENNRGCKMKFIHTFDDASWAVNTAAGWHQCLDVFSQIVNGEATNWQDNTAELGEIYSEAFS</sequence>
<protein>
    <recommendedName>
        <fullName evidence="2">Activator of Hsp90 ATPase homologue 1/2-like C-terminal domain-containing protein</fullName>
    </recommendedName>
</protein>
<dbReference type="InterPro" id="IPR023393">
    <property type="entry name" value="START-like_dom_sf"/>
</dbReference>
<evidence type="ECO:0000256" key="1">
    <source>
        <dbReference type="ARBA" id="ARBA00006817"/>
    </source>
</evidence>
<evidence type="ECO:0000313" key="4">
    <source>
        <dbReference type="Proteomes" id="UP000196594"/>
    </source>
</evidence>
<organism evidence="3 4">
    <name type="scientific">Solibacillus kalamii</name>
    <dbReference type="NCBI Taxonomy" id="1748298"/>
    <lineage>
        <taxon>Bacteria</taxon>
        <taxon>Bacillati</taxon>
        <taxon>Bacillota</taxon>
        <taxon>Bacilli</taxon>
        <taxon>Bacillales</taxon>
        <taxon>Caryophanaceae</taxon>
        <taxon>Solibacillus</taxon>
    </lineage>
</organism>
<name>A0ABX3ZGW1_9BACL</name>
<dbReference type="Proteomes" id="UP000196594">
    <property type="component" value="Unassembled WGS sequence"/>
</dbReference>
<reference evidence="3 4" key="1">
    <citation type="journal article" date="2017" name="Int. J. Syst. Evol. Microbiol.">
        <title>Solibacillus kalamii sp. nov., isolated from a high-efficiency particulate arrestance filter system used in the International Space Station.</title>
        <authorList>
            <person name="Checinska Sielaff A."/>
            <person name="Kumar R.M."/>
            <person name="Pal D."/>
            <person name="Mayilraj S."/>
            <person name="Venkateswaran K."/>
        </authorList>
    </citation>
    <scope>NUCLEOTIDE SEQUENCE [LARGE SCALE GENOMIC DNA]</scope>
    <source>
        <strain evidence="3 4">ISSFR-015</strain>
    </source>
</reference>
<dbReference type="SUPFAM" id="SSF55961">
    <property type="entry name" value="Bet v1-like"/>
    <property type="match status" value="1"/>
</dbReference>
<dbReference type="Pfam" id="PF08327">
    <property type="entry name" value="AHSA1"/>
    <property type="match status" value="1"/>
</dbReference>
<evidence type="ECO:0000313" key="3">
    <source>
        <dbReference type="EMBL" id="OUZ38925.1"/>
    </source>
</evidence>
<dbReference type="InterPro" id="IPR013538">
    <property type="entry name" value="ASHA1/2-like_C"/>
</dbReference>
<feature type="domain" description="Activator of Hsp90 ATPase homologue 1/2-like C-terminal" evidence="2">
    <location>
        <begin position="26"/>
        <end position="133"/>
    </location>
</feature>
<accession>A0ABX3ZGW1</accession>
<evidence type="ECO:0000259" key="2">
    <source>
        <dbReference type="Pfam" id="PF08327"/>
    </source>
</evidence>
<gene>
    <name evidence="3" type="ORF">CBM15_10605</name>
</gene>
<dbReference type="RefSeq" id="WP_087617476.1">
    <property type="nucleotide sequence ID" value="NZ_JAFBEY010000004.1"/>
</dbReference>
<dbReference type="EMBL" id="NHNT01000006">
    <property type="protein sequence ID" value="OUZ38925.1"/>
    <property type="molecule type" value="Genomic_DNA"/>
</dbReference>
<keyword evidence="4" id="KW-1185">Reference proteome</keyword>
<dbReference type="Gene3D" id="3.30.530.20">
    <property type="match status" value="1"/>
</dbReference>
<comment type="similarity">
    <text evidence="1">Belongs to the AHA1 family.</text>
</comment>
<comment type="caution">
    <text evidence="3">The sequence shown here is derived from an EMBL/GenBank/DDBJ whole genome shotgun (WGS) entry which is preliminary data.</text>
</comment>